<dbReference type="AlphaFoldDB" id="A0A120KMI7"/>
<feature type="region of interest" description="Disordered" evidence="1">
    <location>
        <begin position="12"/>
        <end position="37"/>
    </location>
</feature>
<dbReference type="KEGG" id="ard:AXF14_06870"/>
<proteinExistence type="predicted"/>
<dbReference type="Gene3D" id="3.40.50.10420">
    <property type="entry name" value="NagB/RpiA/CoA transferase-like"/>
    <property type="match status" value="1"/>
</dbReference>
<dbReference type="RefSeq" id="WP_067941926.1">
    <property type="nucleotide sequence ID" value="NZ_CP014228.1"/>
</dbReference>
<dbReference type="InterPro" id="IPR024185">
    <property type="entry name" value="FTHF_cligase-like_sf"/>
</dbReference>
<dbReference type="Proteomes" id="UP000065220">
    <property type="component" value="Chromosome"/>
</dbReference>
<evidence type="ECO:0000313" key="3">
    <source>
        <dbReference type="EMBL" id="AMD87349.1"/>
    </source>
</evidence>
<accession>A0A120KMI7</accession>
<name>A0A120KMI7_ACTRD</name>
<evidence type="ECO:0000256" key="1">
    <source>
        <dbReference type="SAM" id="MobiDB-lite"/>
    </source>
</evidence>
<dbReference type="SUPFAM" id="SSF100950">
    <property type="entry name" value="NagB/RpiA/CoA transferase-like"/>
    <property type="match status" value="1"/>
</dbReference>
<dbReference type="STRING" id="111015.AXF14_06870"/>
<dbReference type="EMBL" id="CP014228">
    <property type="protein sequence ID" value="AMD87349.1"/>
    <property type="molecule type" value="Genomic_DNA"/>
</dbReference>
<organism evidence="3 4">
    <name type="scientific">Actinomyces radicidentis</name>
    <dbReference type="NCBI Taxonomy" id="111015"/>
    <lineage>
        <taxon>Bacteria</taxon>
        <taxon>Bacillati</taxon>
        <taxon>Actinomycetota</taxon>
        <taxon>Actinomycetes</taxon>
        <taxon>Actinomycetales</taxon>
        <taxon>Actinomycetaceae</taxon>
        <taxon>Actinomyces</taxon>
    </lineage>
</organism>
<dbReference type="OrthoDB" id="9794187at2"/>
<protein>
    <submittedName>
        <fullName evidence="3">Lactate utilization protein B/C</fullName>
    </submittedName>
</protein>
<feature type="domain" description="LUD" evidence="2">
    <location>
        <begin position="65"/>
        <end position="214"/>
    </location>
</feature>
<keyword evidence="4" id="KW-1185">Reference proteome</keyword>
<dbReference type="InterPro" id="IPR037171">
    <property type="entry name" value="NagB/RpiA_transferase-like"/>
</dbReference>
<sequence>MDAKEAILARARDALSRSQRGPAPEVPRDYVRVGADAPGSEPVVADMIEKLEDYDAVVRTETSDSGVAEAIDELLGDAKVVVVPSGLPQVYKDAAARSGRELREDSREEPIATLDLDKVDAVVTCSRVSVSLSGTIILDGEPDQGRRAITLVPDHHVCVLEREMVVPTVPQAVDVLGEHPERPTTWIAGPSATADIELVRVQGVHGPRHLGVVIAH</sequence>
<dbReference type="PANTHER" id="PTHR43682">
    <property type="entry name" value="LACTATE UTILIZATION PROTEIN C"/>
    <property type="match status" value="1"/>
</dbReference>
<dbReference type="PANTHER" id="PTHR43682:SF1">
    <property type="entry name" value="LACTATE UTILIZATION PROTEIN C"/>
    <property type="match status" value="1"/>
</dbReference>
<evidence type="ECO:0000259" key="2">
    <source>
        <dbReference type="Pfam" id="PF02589"/>
    </source>
</evidence>
<dbReference type="InterPro" id="IPR003741">
    <property type="entry name" value="LUD_dom"/>
</dbReference>
<reference evidence="4" key="1">
    <citation type="submission" date="2016-02" db="EMBL/GenBank/DDBJ databases">
        <authorList>
            <person name="Holder M.E."/>
            <person name="Ajami N.J."/>
            <person name="Petrosino J.F."/>
        </authorList>
    </citation>
    <scope>NUCLEOTIDE SEQUENCE [LARGE SCALE GENOMIC DNA]</scope>
    <source>
        <strain evidence="4">CCUG 36733</strain>
    </source>
</reference>
<gene>
    <name evidence="3" type="ORF">AXF14_06870</name>
</gene>
<evidence type="ECO:0000313" key="4">
    <source>
        <dbReference type="Proteomes" id="UP000065220"/>
    </source>
</evidence>
<dbReference type="Pfam" id="PF02589">
    <property type="entry name" value="LUD_dom"/>
    <property type="match status" value="1"/>
</dbReference>